<name>V4L2L9_EUTSA</name>
<reference evidence="2 3" key="1">
    <citation type="journal article" date="2013" name="Front. Plant Sci.">
        <title>The Reference Genome of the Halophytic Plant Eutrema salsugineum.</title>
        <authorList>
            <person name="Yang R."/>
            <person name="Jarvis D.E."/>
            <person name="Chen H."/>
            <person name="Beilstein M.A."/>
            <person name="Grimwood J."/>
            <person name="Jenkins J."/>
            <person name="Shu S."/>
            <person name="Prochnik S."/>
            <person name="Xin M."/>
            <person name="Ma C."/>
            <person name="Schmutz J."/>
            <person name="Wing R.A."/>
            <person name="Mitchell-Olds T."/>
            <person name="Schumaker K.S."/>
            <person name="Wang X."/>
        </authorList>
    </citation>
    <scope>NUCLEOTIDE SEQUENCE [LARGE SCALE GENOMIC DNA]</scope>
</reference>
<evidence type="ECO:0000256" key="1">
    <source>
        <dbReference type="SAM" id="MobiDB-lite"/>
    </source>
</evidence>
<sequence length="117" mass="13486">MIDGSILIALIFKVHYKTMISDFSSKIKKLQVKKVKPFLLQTDLSRSNSVISKSIQWKDINIRDEGSSKELRQPKLTKPHEPSEANTQTIDLGRVSQLNKIFPRWEISKISTMILNF</sequence>
<proteinExistence type="predicted"/>
<organism evidence="2 3">
    <name type="scientific">Eutrema salsugineum</name>
    <name type="common">Saltwater cress</name>
    <name type="synonym">Sisymbrium salsugineum</name>
    <dbReference type="NCBI Taxonomy" id="72664"/>
    <lineage>
        <taxon>Eukaryota</taxon>
        <taxon>Viridiplantae</taxon>
        <taxon>Streptophyta</taxon>
        <taxon>Embryophyta</taxon>
        <taxon>Tracheophyta</taxon>
        <taxon>Spermatophyta</taxon>
        <taxon>Magnoliopsida</taxon>
        <taxon>eudicotyledons</taxon>
        <taxon>Gunneridae</taxon>
        <taxon>Pentapetalae</taxon>
        <taxon>rosids</taxon>
        <taxon>malvids</taxon>
        <taxon>Brassicales</taxon>
        <taxon>Brassicaceae</taxon>
        <taxon>Eutremeae</taxon>
        <taxon>Eutrema</taxon>
    </lineage>
</organism>
<evidence type="ECO:0000313" key="2">
    <source>
        <dbReference type="EMBL" id="ESQ44545.1"/>
    </source>
</evidence>
<dbReference type="EMBL" id="KI517447">
    <property type="protein sequence ID" value="ESQ44545.1"/>
    <property type="molecule type" value="Genomic_DNA"/>
</dbReference>
<gene>
    <name evidence="2" type="ORF">EUTSA_v10003476mg</name>
</gene>
<protein>
    <submittedName>
        <fullName evidence="2">Uncharacterized protein</fullName>
    </submittedName>
</protein>
<dbReference type="KEGG" id="eus:EUTSA_v10003476mg"/>
<feature type="region of interest" description="Disordered" evidence="1">
    <location>
        <begin position="66"/>
        <end position="87"/>
    </location>
</feature>
<keyword evidence="3" id="KW-1185">Reference proteome</keyword>
<feature type="compositionally biased region" description="Basic and acidic residues" evidence="1">
    <location>
        <begin position="66"/>
        <end position="83"/>
    </location>
</feature>
<dbReference type="AlphaFoldDB" id="V4L2L9"/>
<accession>V4L2L9</accession>
<dbReference type="Proteomes" id="UP000030689">
    <property type="component" value="Unassembled WGS sequence"/>
</dbReference>
<evidence type="ECO:0000313" key="3">
    <source>
        <dbReference type="Proteomes" id="UP000030689"/>
    </source>
</evidence>
<dbReference type="Gramene" id="ESQ44545">
    <property type="protein sequence ID" value="ESQ44545"/>
    <property type="gene ID" value="EUTSA_v10003476mg"/>
</dbReference>